<keyword evidence="3" id="KW-1185">Reference proteome</keyword>
<dbReference type="GeneID" id="301306555"/>
<dbReference type="PANTHER" id="PTHR38011:SF12">
    <property type="entry name" value="BIFUNCTIONAL DEAMINASE-REDUCTASE DOMAIN PROTEIN"/>
    <property type="match status" value="1"/>
</dbReference>
<dbReference type="RefSeq" id="WP_043966204.1">
    <property type="nucleotide sequence ID" value="NZ_JXSX01000002.1"/>
</dbReference>
<dbReference type="PATRIC" id="fig|47853.6.peg.4416"/>
<dbReference type="InterPro" id="IPR002734">
    <property type="entry name" value="RibDG_C"/>
</dbReference>
<dbReference type="SUPFAM" id="SSF53597">
    <property type="entry name" value="Dihydrofolate reductase-like"/>
    <property type="match status" value="1"/>
</dbReference>
<proteinExistence type="predicted"/>
<reference evidence="2 3" key="1">
    <citation type="submission" date="2015-01" db="EMBL/GenBank/DDBJ databases">
        <title>Sequencing and annotation of Micromonospora carbonacea strain JXNU-1 genome.</title>
        <authorList>
            <person name="Long Z."/>
            <person name="Huang Y."/>
            <person name="Jiang Y."/>
        </authorList>
    </citation>
    <scope>NUCLEOTIDE SEQUENCE [LARGE SCALE GENOMIC DNA]</scope>
    <source>
        <strain evidence="2 3">JXNU-1</strain>
    </source>
</reference>
<sequence length="250" mass="25675">MTKVTAQLSVSLDGCYAGPRHTGDGDWMDSAESAGFFRVTRWVTNAMAWRERQGFAGGEQDANSDIVAESFGTAGAYVMGRRMADGGEIPWGDEPPFRAPVFVVTHRPRETLVRGGGTSFTYVTDGVVSAVAQARAAAGGRDVAVAGGGSLVRQVLRAGLLDELELHIVPVVLGGGLRLFDAGSGGGLGGGADGGPDAGLGLGQKEAIELTPTRVVATPEATHIRYAVRGRAPLVLDDRGSGGGPTRTAG</sequence>
<gene>
    <name evidence="2" type="ORF">TK50_21110</name>
</gene>
<evidence type="ECO:0000313" key="3">
    <source>
        <dbReference type="Proteomes" id="UP000032254"/>
    </source>
</evidence>
<dbReference type="AlphaFoldDB" id="A0A0D0WXI2"/>
<dbReference type="InterPro" id="IPR050765">
    <property type="entry name" value="Riboflavin_Biosynth_HTPR"/>
</dbReference>
<comment type="caution">
    <text evidence="2">The sequence shown here is derived from an EMBL/GenBank/DDBJ whole genome shotgun (WGS) entry which is preliminary data.</text>
</comment>
<accession>A0A0D0WXI2</accession>
<dbReference type="Proteomes" id="UP000032254">
    <property type="component" value="Unassembled WGS sequence"/>
</dbReference>
<evidence type="ECO:0000259" key="1">
    <source>
        <dbReference type="Pfam" id="PF01872"/>
    </source>
</evidence>
<evidence type="ECO:0000313" key="2">
    <source>
        <dbReference type="EMBL" id="KIR63339.1"/>
    </source>
</evidence>
<organism evidence="2 3">
    <name type="scientific">Micromonospora haikouensis</name>
    <dbReference type="NCBI Taxonomy" id="686309"/>
    <lineage>
        <taxon>Bacteria</taxon>
        <taxon>Bacillati</taxon>
        <taxon>Actinomycetota</taxon>
        <taxon>Actinomycetes</taxon>
        <taxon>Micromonosporales</taxon>
        <taxon>Micromonosporaceae</taxon>
        <taxon>Micromonospora</taxon>
    </lineage>
</organism>
<dbReference type="Gene3D" id="3.40.430.10">
    <property type="entry name" value="Dihydrofolate Reductase, subunit A"/>
    <property type="match status" value="1"/>
</dbReference>
<dbReference type="GO" id="GO:0008703">
    <property type="term" value="F:5-amino-6-(5-phosphoribosylamino)uracil reductase activity"/>
    <property type="evidence" value="ECO:0007669"/>
    <property type="project" value="InterPro"/>
</dbReference>
<dbReference type="PANTHER" id="PTHR38011">
    <property type="entry name" value="DIHYDROFOLATE REDUCTASE FAMILY PROTEIN (AFU_ORTHOLOGUE AFUA_8G06820)"/>
    <property type="match status" value="1"/>
</dbReference>
<dbReference type="GO" id="GO:0009231">
    <property type="term" value="P:riboflavin biosynthetic process"/>
    <property type="evidence" value="ECO:0007669"/>
    <property type="project" value="InterPro"/>
</dbReference>
<dbReference type="OrthoDB" id="2313602at2"/>
<dbReference type="InterPro" id="IPR024072">
    <property type="entry name" value="DHFR-like_dom_sf"/>
</dbReference>
<feature type="domain" description="Bacterial bifunctional deaminase-reductase C-terminal" evidence="1">
    <location>
        <begin position="3"/>
        <end position="183"/>
    </location>
</feature>
<dbReference type="EMBL" id="JXSX01000002">
    <property type="protein sequence ID" value="KIR63339.1"/>
    <property type="molecule type" value="Genomic_DNA"/>
</dbReference>
<dbReference type="Pfam" id="PF01872">
    <property type="entry name" value="RibD_C"/>
    <property type="match status" value="1"/>
</dbReference>
<protein>
    <submittedName>
        <fullName evidence="2">Deaminase/reductase</fullName>
    </submittedName>
</protein>
<name>A0A0D0WXI2_9ACTN</name>